<dbReference type="SUPFAM" id="SSF55729">
    <property type="entry name" value="Acyl-CoA N-acyltransferases (Nat)"/>
    <property type="match status" value="1"/>
</dbReference>
<reference evidence="3" key="2">
    <citation type="submission" date="2016-11" db="EMBL/GenBank/DDBJ databases">
        <authorList>
            <person name="Varghese N."/>
            <person name="Submissions S."/>
        </authorList>
    </citation>
    <scope>NUCLEOTIDE SEQUENCE</scope>
    <source>
        <strain evidence="3">DSM 4029</strain>
    </source>
</reference>
<dbReference type="EMBL" id="WWVX01000003">
    <property type="protein sequence ID" value="MZL69361.1"/>
    <property type="molecule type" value="Genomic_DNA"/>
</dbReference>
<keyword evidence="5" id="KW-1185">Reference proteome</keyword>
<dbReference type="Gene3D" id="3.40.630.30">
    <property type="match status" value="1"/>
</dbReference>
<accession>A0AAQ1MF25</accession>
<evidence type="ECO:0000259" key="1">
    <source>
        <dbReference type="PROSITE" id="PS51186"/>
    </source>
</evidence>
<dbReference type="InterPro" id="IPR052564">
    <property type="entry name" value="N-acetyltrans/Recomb-assoc"/>
</dbReference>
<evidence type="ECO:0000313" key="5">
    <source>
        <dbReference type="Proteomes" id="UP000474718"/>
    </source>
</evidence>
<dbReference type="Proteomes" id="UP000184089">
    <property type="component" value="Unassembled WGS sequence"/>
</dbReference>
<dbReference type="AlphaFoldDB" id="A0AAQ1MF25"/>
<evidence type="ECO:0000313" key="3">
    <source>
        <dbReference type="EMBL" id="SHG44939.1"/>
    </source>
</evidence>
<dbReference type="PANTHER" id="PTHR43451">
    <property type="entry name" value="ACETYLTRANSFERASE (GNAT) FAMILY PROTEIN"/>
    <property type="match status" value="1"/>
</dbReference>
<evidence type="ECO:0000313" key="4">
    <source>
        <dbReference type="Proteomes" id="UP000184089"/>
    </source>
</evidence>
<gene>
    <name evidence="2" type="ORF">GT747_06205</name>
    <name evidence="3" type="ORF">SAMN05444424_2424</name>
</gene>
<protein>
    <submittedName>
        <fullName evidence="3">Acetyltransferase, GNAT family</fullName>
    </submittedName>
    <submittedName>
        <fullName evidence="2">GNAT family N-acetyltransferase</fullName>
    </submittedName>
</protein>
<dbReference type="Proteomes" id="UP000474718">
    <property type="component" value="Unassembled WGS sequence"/>
</dbReference>
<dbReference type="InterPro" id="IPR000182">
    <property type="entry name" value="GNAT_dom"/>
</dbReference>
<dbReference type="PANTHER" id="PTHR43451:SF1">
    <property type="entry name" value="ACETYLTRANSFERASE"/>
    <property type="match status" value="1"/>
</dbReference>
<sequence>MLLRLYRSKDLDGVLDLFYRAVHGCCARDYTQAQLDAWAPQNPDRSRWQKTLTQHYSLVVEGEGGLAAFGDLDGSYLDRLYVHPDCRGQGLAALLVDALEARALQGGVKVLRTDASITALPFFLARGYRVVREQQVKRGEQTLTNYALEREL</sequence>
<dbReference type="EMBL" id="FQVY01000004">
    <property type="protein sequence ID" value="SHG44939.1"/>
    <property type="molecule type" value="Genomic_DNA"/>
</dbReference>
<name>A0AAQ1MF25_9FIRM</name>
<evidence type="ECO:0000313" key="2">
    <source>
        <dbReference type="EMBL" id="MZL69361.1"/>
    </source>
</evidence>
<reference evidence="2 5" key="3">
    <citation type="journal article" date="2019" name="Nat. Med.">
        <title>A library of human gut bacterial isolates paired with longitudinal multiomics data enables mechanistic microbiome research.</title>
        <authorList>
            <person name="Poyet M."/>
            <person name="Groussin M."/>
            <person name="Gibbons S.M."/>
            <person name="Avila-Pacheco J."/>
            <person name="Jiang X."/>
            <person name="Kearney S.M."/>
            <person name="Perrotta A.R."/>
            <person name="Berdy B."/>
            <person name="Zhao S."/>
            <person name="Lieberman T.D."/>
            <person name="Swanson P.K."/>
            <person name="Smith M."/>
            <person name="Roesemann S."/>
            <person name="Alexander J.E."/>
            <person name="Rich S.A."/>
            <person name="Livny J."/>
            <person name="Vlamakis H."/>
            <person name="Clish C."/>
            <person name="Bullock K."/>
            <person name="Deik A."/>
            <person name="Scott J."/>
            <person name="Pierce K.A."/>
            <person name="Xavier R.J."/>
            <person name="Alm E.J."/>
        </authorList>
    </citation>
    <scope>NUCLEOTIDE SEQUENCE [LARGE SCALE GENOMIC DNA]</scope>
    <source>
        <strain evidence="2 5">BIOML-A2</strain>
    </source>
</reference>
<feature type="domain" description="N-acetyltransferase" evidence="1">
    <location>
        <begin position="1"/>
        <end position="152"/>
    </location>
</feature>
<dbReference type="PROSITE" id="PS51186">
    <property type="entry name" value="GNAT"/>
    <property type="match status" value="1"/>
</dbReference>
<dbReference type="Pfam" id="PF13673">
    <property type="entry name" value="Acetyltransf_10"/>
    <property type="match status" value="1"/>
</dbReference>
<organism evidence="3 4">
    <name type="scientific">Bittarella massiliensis</name>
    <name type="common">ex Durand et al. 2017</name>
    <dbReference type="NCBI Taxonomy" id="1720313"/>
    <lineage>
        <taxon>Bacteria</taxon>
        <taxon>Bacillati</taxon>
        <taxon>Bacillota</taxon>
        <taxon>Clostridia</taxon>
        <taxon>Eubacteriales</taxon>
        <taxon>Oscillospiraceae</taxon>
        <taxon>Bittarella (ex Durand et al. 2017)</taxon>
    </lineage>
</organism>
<comment type="caution">
    <text evidence="3">The sequence shown here is derived from an EMBL/GenBank/DDBJ whole genome shotgun (WGS) entry which is preliminary data.</text>
</comment>
<reference evidence="4" key="1">
    <citation type="submission" date="2016-11" db="EMBL/GenBank/DDBJ databases">
        <authorList>
            <person name="Jaros S."/>
            <person name="Januszkiewicz K."/>
            <person name="Wedrychowicz H."/>
        </authorList>
    </citation>
    <scope>NUCLEOTIDE SEQUENCE [LARGE SCALE GENOMIC DNA]</scope>
    <source>
        <strain evidence="4">DSM 4029</strain>
    </source>
</reference>
<dbReference type="RefSeq" id="WP_021658686.1">
    <property type="nucleotide sequence ID" value="NZ_FQVY01000004.1"/>
</dbReference>
<dbReference type="GO" id="GO:0016747">
    <property type="term" value="F:acyltransferase activity, transferring groups other than amino-acyl groups"/>
    <property type="evidence" value="ECO:0007669"/>
    <property type="project" value="InterPro"/>
</dbReference>
<dbReference type="CDD" id="cd04301">
    <property type="entry name" value="NAT_SF"/>
    <property type="match status" value="1"/>
</dbReference>
<dbReference type="InterPro" id="IPR016181">
    <property type="entry name" value="Acyl_CoA_acyltransferase"/>
</dbReference>
<proteinExistence type="predicted"/>